<evidence type="ECO:0000313" key="1">
    <source>
        <dbReference type="EMBL" id="RYR66613.1"/>
    </source>
</evidence>
<keyword evidence="2" id="KW-1185">Reference proteome</keyword>
<protein>
    <submittedName>
        <fullName evidence="1">Uncharacterized protein</fullName>
    </submittedName>
</protein>
<proteinExistence type="predicted"/>
<dbReference type="AlphaFoldDB" id="A0A445DTW9"/>
<reference evidence="1 2" key="1">
    <citation type="submission" date="2019-01" db="EMBL/GenBank/DDBJ databases">
        <title>Sequencing of cultivated peanut Arachis hypogaea provides insights into genome evolution and oil improvement.</title>
        <authorList>
            <person name="Chen X."/>
        </authorList>
    </citation>
    <scope>NUCLEOTIDE SEQUENCE [LARGE SCALE GENOMIC DNA]</scope>
    <source>
        <strain evidence="2">cv. Fuhuasheng</strain>
        <tissue evidence="1">Leaves</tissue>
    </source>
</reference>
<sequence>MIQKIQNSPPNVTIIFTLHASWSGWKEVKLALCVIRKWFSTLPSNNRCQLRGFKHSM</sequence>
<dbReference type="Proteomes" id="UP000289738">
    <property type="component" value="Chromosome A03"/>
</dbReference>
<dbReference type="EMBL" id="SDMP01000003">
    <property type="protein sequence ID" value="RYR66613.1"/>
    <property type="molecule type" value="Genomic_DNA"/>
</dbReference>
<comment type="caution">
    <text evidence="1">The sequence shown here is derived from an EMBL/GenBank/DDBJ whole genome shotgun (WGS) entry which is preliminary data.</text>
</comment>
<name>A0A445DTW9_ARAHY</name>
<evidence type="ECO:0000313" key="2">
    <source>
        <dbReference type="Proteomes" id="UP000289738"/>
    </source>
</evidence>
<gene>
    <name evidence="1" type="ORF">Ahy_A03g012642</name>
</gene>
<organism evidence="1 2">
    <name type="scientific">Arachis hypogaea</name>
    <name type="common">Peanut</name>
    <dbReference type="NCBI Taxonomy" id="3818"/>
    <lineage>
        <taxon>Eukaryota</taxon>
        <taxon>Viridiplantae</taxon>
        <taxon>Streptophyta</taxon>
        <taxon>Embryophyta</taxon>
        <taxon>Tracheophyta</taxon>
        <taxon>Spermatophyta</taxon>
        <taxon>Magnoliopsida</taxon>
        <taxon>eudicotyledons</taxon>
        <taxon>Gunneridae</taxon>
        <taxon>Pentapetalae</taxon>
        <taxon>rosids</taxon>
        <taxon>fabids</taxon>
        <taxon>Fabales</taxon>
        <taxon>Fabaceae</taxon>
        <taxon>Papilionoideae</taxon>
        <taxon>50 kb inversion clade</taxon>
        <taxon>dalbergioids sensu lato</taxon>
        <taxon>Dalbergieae</taxon>
        <taxon>Pterocarpus clade</taxon>
        <taxon>Arachis</taxon>
    </lineage>
</organism>
<accession>A0A445DTW9</accession>